<feature type="transmembrane region" description="Helical" evidence="1">
    <location>
        <begin position="72"/>
        <end position="95"/>
    </location>
</feature>
<reference evidence="2 3" key="1">
    <citation type="submission" date="2017-05" db="EMBL/GenBank/DDBJ databases">
        <title>Genome sequence of Acetobacter pasteurianus subsp. pasteurianus strain SRCM101342.</title>
        <authorList>
            <person name="Cho S.H."/>
        </authorList>
    </citation>
    <scope>NUCLEOTIDE SEQUENCE [LARGE SCALE GENOMIC DNA]</scope>
    <source>
        <strain evidence="2 3">SRCM101342</strain>
    </source>
</reference>
<feature type="transmembrane region" description="Helical" evidence="1">
    <location>
        <begin position="43"/>
        <end position="60"/>
    </location>
</feature>
<gene>
    <name evidence="2" type="ORF">S1001342_01829</name>
</gene>
<keyword evidence="1" id="KW-0812">Transmembrane</keyword>
<dbReference type="InterPro" id="IPR045629">
    <property type="entry name" value="DUF6232"/>
</dbReference>
<protein>
    <submittedName>
        <fullName evidence="2">Uncharacterized protein</fullName>
    </submittedName>
</protein>
<organism evidence="2 3">
    <name type="scientific">Acetobacter pasteurianus subsp. pasteurianus</name>
    <dbReference type="NCBI Taxonomy" id="481145"/>
    <lineage>
        <taxon>Bacteria</taxon>
        <taxon>Pseudomonadati</taxon>
        <taxon>Pseudomonadota</taxon>
        <taxon>Alphaproteobacteria</taxon>
        <taxon>Acetobacterales</taxon>
        <taxon>Acetobacteraceae</taxon>
        <taxon>Acetobacter</taxon>
    </lineage>
</organism>
<dbReference type="EMBL" id="CP021509">
    <property type="protein sequence ID" value="ARW48152.1"/>
    <property type="molecule type" value="Genomic_DNA"/>
</dbReference>
<evidence type="ECO:0000256" key="1">
    <source>
        <dbReference type="SAM" id="Phobius"/>
    </source>
</evidence>
<dbReference type="Proteomes" id="UP000196205">
    <property type="component" value="Chromosome"/>
</dbReference>
<keyword evidence="1" id="KW-1133">Transmembrane helix</keyword>
<proteinExistence type="predicted"/>
<sequence length="136" mass="15278">MSEDLLYKSGGVSVSKYLIKVWDTSYSINNIDSVGIGKQNTNSYWTGAIVSLIALIFFVFDLNKSHSTFVGMSIYDILPTLFSLIFTIAFLYMAIKPKYYLKIRTSGSDSRVLESRDYSDLGPIKFAIENAIISRS</sequence>
<dbReference type="RefSeq" id="WP_087651824.1">
    <property type="nucleotide sequence ID" value="NZ_CP021509.1"/>
</dbReference>
<accession>A0A1Y0Y176</accession>
<evidence type="ECO:0000313" key="3">
    <source>
        <dbReference type="Proteomes" id="UP000196205"/>
    </source>
</evidence>
<name>A0A1Y0Y176_ACEPA</name>
<dbReference type="Pfam" id="PF19744">
    <property type="entry name" value="DUF6232"/>
    <property type="match status" value="1"/>
</dbReference>
<evidence type="ECO:0000313" key="2">
    <source>
        <dbReference type="EMBL" id="ARW48152.1"/>
    </source>
</evidence>
<dbReference type="AlphaFoldDB" id="A0A1Y0Y176"/>
<dbReference type="OrthoDB" id="7226399at2"/>
<keyword evidence="1" id="KW-0472">Membrane</keyword>